<dbReference type="SUPFAM" id="SSF53098">
    <property type="entry name" value="Ribonuclease H-like"/>
    <property type="match status" value="1"/>
</dbReference>
<accession>A0A4Y2BPQ1</accession>
<dbReference type="CDD" id="cd09276">
    <property type="entry name" value="Rnase_HI_RT_non_LTR"/>
    <property type="match status" value="1"/>
</dbReference>
<proteinExistence type="predicted"/>
<organism evidence="2 3">
    <name type="scientific">Araneus ventricosus</name>
    <name type="common">Orbweaver spider</name>
    <name type="synonym">Epeira ventricosa</name>
    <dbReference type="NCBI Taxonomy" id="182803"/>
    <lineage>
        <taxon>Eukaryota</taxon>
        <taxon>Metazoa</taxon>
        <taxon>Ecdysozoa</taxon>
        <taxon>Arthropoda</taxon>
        <taxon>Chelicerata</taxon>
        <taxon>Arachnida</taxon>
        <taxon>Araneae</taxon>
        <taxon>Araneomorphae</taxon>
        <taxon>Entelegynae</taxon>
        <taxon>Araneoidea</taxon>
        <taxon>Araneidae</taxon>
        <taxon>Araneus</taxon>
    </lineage>
</organism>
<dbReference type="Proteomes" id="UP000499080">
    <property type="component" value="Unassembled WGS sequence"/>
</dbReference>
<dbReference type="EMBL" id="BGPR01000093">
    <property type="protein sequence ID" value="GBL93405.1"/>
    <property type="molecule type" value="Genomic_DNA"/>
</dbReference>
<dbReference type="OrthoDB" id="6515318at2759"/>
<dbReference type="AlphaFoldDB" id="A0A4Y2BPQ1"/>
<dbReference type="InterPro" id="IPR002156">
    <property type="entry name" value="RNaseH_domain"/>
</dbReference>
<comment type="caution">
    <text evidence="2">The sequence shown here is derived from an EMBL/GenBank/DDBJ whole genome shotgun (WGS) entry which is preliminary data.</text>
</comment>
<reference evidence="2 3" key="1">
    <citation type="journal article" date="2019" name="Sci. Rep.">
        <title>Orb-weaving spider Araneus ventricosus genome elucidates the spidroin gene catalogue.</title>
        <authorList>
            <person name="Kono N."/>
            <person name="Nakamura H."/>
            <person name="Ohtoshi R."/>
            <person name="Moran D.A.P."/>
            <person name="Shinohara A."/>
            <person name="Yoshida Y."/>
            <person name="Fujiwara M."/>
            <person name="Mori M."/>
            <person name="Tomita M."/>
            <person name="Arakawa K."/>
        </authorList>
    </citation>
    <scope>NUCLEOTIDE SEQUENCE [LARGE SCALE GENOMIC DNA]</scope>
</reference>
<dbReference type="GO" id="GO:0004523">
    <property type="term" value="F:RNA-DNA hybrid ribonuclease activity"/>
    <property type="evidence" value="ECO:0007669"/>
    <property type="project" value="InterPro"/>
</dbReference>
<protein>
    <recommendedName>
        <fullName evidence="1">RNase H type-1 domain-containing protein</fullName>
    </recommendedName>
</protein>
<gene>
    <name evidence="2" type="ORF">AVEN_219516_1</name>
</gene>
<dbReference type="InterPro" id="IPR036397">
    <property type="entry name" value="RNaseH_sf"/>
</dbReference>
<feature type="domain" description="RNase H type-1" evidence="1">
    <location>
        <begin position="1"/>
        <end position="123"/>
    </location>
</feature>
<dbReference type="PROSITE" id="PS50879">
    <property type="entry name" value="RNASE_H_1"/>
    <property type="match status" value="1"/>
</dbReference>
<evidence type="ECO:0000259" key="1">
    <source>
        <dbReference type="PROSITE" id="PS50879"/>
    </source>
</evidence>
<dbReference type="GO" id="GO:0003676">
    <property type="term" value="F:nucleic acid binding"/>
    <property type="evidence" value="ECO:0007669"/>
    <property type="project" value="InterPro"/>
</dbReference>
<evidence type="ECO:0000313" key="3">
    <source>
        <dbReference type="Proteomes" id="UP000499080"/>
    </source>
</evidence>
<keyword evidence="3" id="KW-1185">Reference proteome</keyword>
<dbReference type="Gene3D" id="3.30.420.10">
    <property type="entry name" value="Ribonuclease H-like superfamily/Ribonuclease H"/>
    <property type="match status" value="1"/>
</dbReference>
<sequence>MDDALELYTDGSGLDGRVGAGMVVLYHGQLVHSIEQRLPDTGTVFQAELVGIQMALDYCVSVRDGSLVHIYSDSRSALQSLADPRNTHEIANEIKRSIESLSNDRKTILLHWIKAHVGYPGNE</sequence>
<name>A0A4Y2BPQ1_ARAVE</name>
<dbReference type="InterPro" id="IPR012337">
    <property type="entry name" value="RNaseH-like_sf"/>
</dbReference>
<dbReference type="Pfam" id="PF00075">
    <property type="entry name" value="RNase_H"/>
    <property type="match status" value="1"/>
</dbReference>
<evidence type="ECO:0000313" key="2">
    <source>
        <dbReference type="EMBL" id="GBL93405.1"/>
    </source>
</evidence>